<dbReference type="PANTHER" id="PTHR13257:SF0">
    <property type="entry name" value="NUCLEAR PORE COMPLEX PROTEIN NUP88"/>
    <property type="match status" value="1"/>
</dbReference>
<keyword evidence="6" id="KW-0906">Nuclear pore complex</keyword>
<evidence type="ECO:0000256" key="4">
    <source>
        <dbReference type="ARBA" id="ARBA00022927"/>
    </source>
</evidence>
<dbReference type="GO" id="GO:0006406">
    <property type="term" value="P:mRNA export from nucleus"/>
    <property type="evidence" value="ECO:0007669"/>
    <property type="project" value="TreeGrafter"/>
</dbReference>
<organism evidence="9">
    <name type="scientific">Spongospora subterranea</name>
    <dbReference type="NCBI Taxonomy" id="70186"/>
    <lineage>
        <taxon>Eukaryota</taxon>
        <taxon>Sar</taxon>
        <taxon>Rhizaria</taxon>
        <taxon>Endomyxa</taxon>
        <taxon>Phytomyxea</taxon>
        <taxon>Plasmodiophorida</taxon>
        <taxon>Plasmodiophoridae</taxon>
        <taxon>Spongospora</taxon>
    </lineage>
</organism>
<dbReference type="GO" id="GO:0017056">
    <property type="term" value="F:structural constituent of nuclear pore"/>
    <property type="evidence" value="ECO:0007669"/>
    <property type="project" value="InterPro"/>
</dbReference>
<dbReference type="GO" id="GO:0005643">
    <property type="term" value="C:nuclear pore"/>
    <property type="evidence" value="ECO:0007669"/>
    <property type="project" value="UniProtKB-SubCell"/>
</dbReference>
<evidence type="ECO:0000256" key="1">
    <source>
        <dbReference type="ARBA" id="ARBA00004567"/>
    </source>
</evidence>
<protein>
    <recommendedName>
        <fullName evidence="10">Nucleoporin Nup133/Nup155-like N-terminal domain-containing protein</fullName>
    </recommendedName>
</protein>
<dbReference type="EMBL" id="HACM01003589">
    <property type="protein sequence ID" value="CRZ04031.1"/>
    <property type="molecule type" value="Transcribed_RNA"/>
</dbReference>
<dbReference type="GO" id="GO:0000056">
    <property type="term" value="P:ribosomal small subunit export from nucleus"/>
    <property type="evidence" value="ECO:0007669"/>
    <property type="project" value="InterPro"/>
</dbReference>
<evidence type="ECO:0000256" key="8">
    <source>
        <dbReference type="SAM" id="MobiDB-lite"/>
    </source>
</evidence>
<keyword evidence="4" id="KW-0653">Protein transport</keyword>
<dbReference type="InterPro" id="IPR037700">
    <property type="entry name" value="NUP88/NUP82"/>
</dbReference>
<accession>A0A0H5QRB3</accession>
<dbReference type="AlphaFoldDB" id="A0A0H5QRB3"/>
<sequence length="694" mass="77088">VAAIVAMRAFDDLSQQLTSAIRSSDLGDHGEGNVVFAVTRFAELFMLGPDNNIRHLRIRDAKFRRSVEIIIVPICDTSPCPALQSPSPEAGLVFNHSGSCLILYDHDRLQMVTLSSSQVAPSSGRAPIEASIMSLPETPSFVRQLLWHPLSDRHFCVLFGDSCFRMYRVESFNVTLELEMNLLENGKSRSSFLSFSYGASSGWGRHAVYFVNEQGDVFMACPILPVRTIISRSTFESFQAEAENESDQDTLVFLRRCFSFNSDKTLFYSGDERNASPSLQGPLTISVRAETSLSIATSVAVIALLYTPCNGILISFNSGHLYMFLHCQHIMPRWSLLESVNRSAGKEEMLLLSKIHIGSSNPQLLSVEAAGAVFFNASDCIYRVDCSFLFCILDESLQADRGSSHMTSSMSSAKISMCRKSERLRSQICHDSLIGDFILTLNGDLSATVVSLTENEFDGAHDVAQSLVSNPECNKPTDDAISVDEMVSLCAQFAKMVEQKPAVDLASSSDLDYFMKSFSTVNLVVDACSDHFRTIRCRLQFFSRFCLCQNLYVSKISSAVDVLFIRQNRLLSMFAERQRSAIKLLQRIGNCVEQIQLWNKSCYDDSAADPELLSKLQQGLETLRRSRVEYDNAIQRANALVSSSTPSSPKPNPLGSSHSARLLPAMEQQTVILRSCQSRLQQLQSRIGLQSMDV</sequence>
<feature type="region of interest" description="Disordered" evidence="8">
    <location>
        <begin position="640"/>
        <end position="659"/>
    </location>
</feature>
<keyword evidence="5" id="KW-0811">Translocation</keyword>
<keyword evidence="7" id="KW-0539">Nucleus</keyword>
<evidence type="ECO:0000256" key="2">
    <source>
        <dbReference type="ARBA" id="ARBA00022448"/>
    </source>
</evidence>
<evidence type="ECO:0008006" key="10">
    <source>
        <dbReference type="Google" id="ProtNLM"/>
    </source>
</evidence>
<evidence type="ECO:0000256" key="6">
    <source>
        <dbReference type="ARBA" id="ARBA00023132"/>
    </source>
</evidence>
<comment type="subcellular location">
    <subcellularLocation>
        <location evidence="1">Nucleus</location>
        <location evidence="1">Nuclear pore complex</location>
    </subcellularLocation>
</comment>
<keyword evidence="2" id="KW-0813">Transport</keyword>
<dbReference type="GO" id="GO:0000055">
    <property type="term" value="P:ribosomal large subunit export from nucleus"/>
    <property type="evidence" value="ECO:0007669"/>
    <property type="project" value="InterPro"/>
</dbReference>
<keyword evidence="3" id="KW-0509">mRNA transport</keyword>
<evidence type="ECO:0000256" key="3">
    <source>
        <dbReference type="ARBA" id="ARBA00022816"/>
    </source>
</evidence>
<feature type="non-terminal residue" evidence="9">
    <location>
        <position position="1"/>
    </location>
</feature>
<proteinExistence type="predicted"/>
<evidence type="ECO:0000313" key="9">
    <source>
        <dbReference type="EMBL" id="CRZ04031.1"/>
    </source>
</evidence>
<dbReference type="GO" id="GO:0006606">
    <property type="term" value="P:protein import into nucleus"/>
    <property type="evidence" value="ECO:0007669"/>
    <property type="project" value="TreeGrafter"/>
</dbReference>
<dbReference type="PANTHER" id="PTHR13257">
    <property type="entry name" value="NUCLEOPORIN NUP84-RELATED"/>
    <property type="match status" value="1"/>
</dbReference>
<name>A0A0H5QRB3_9EUKA</name>
<evidence type="ECO:0000256" key="5">
    <source>
        <dbReference type="ARBA" id="ARBA00023010"/>
    </source>
</evidence>
<reference evidence="9" key="1">
    <citation type="submission" date="2015-04" db="EMBL/GenBank/DDBJ databases">
        <title>The genome sequence of the plant pathogenic Rhizarian Plasmodiophora brassicae reveals insights in its biotrophic life cycle and the origin of chitin synthesis.</title>
        <authorList>
            <person name="Schwelm A."/>
            <person name="Fogelqvist J."/>
            <person name="Knaust A."/>
            <person name="Julke S."/>
            <person name="Lilja T."/>
            <person name="Dhandapani V."/>
            <person name="Bonilla-Rosso G."/>
            <person name="Karlsson M."/>
            <person name="Shevchenko A."/>
            <person name="Choi S.R."/>
            <person name="Kim H.G."/>
            <person name="Park J.Y."/>
            <person name="Lim Y.P."/>
            <person name="Ludwig-Muller J."/>
            <person name="Dixelius C."/>
        </authorList>
    </citation>
    <scope>NUCLEOTIDE SEQUENCE</scope>
    <source>
        <tissue evidence="9">Potato root galls</tissue>
    </source>
</reference>
<evidence type="ECO:0000256" key="7">
    <source>
        <dbReference type="ARBA" id="ARBA00023242"/>
    </source>
</evidence>